<dbReference type="InterPro" id="IPR023214">
    <property type="entry name" value="HAD_sf"/>
</dbReference>
<accession>A0A9Q8Y575</accession>
<dbReference type="Pfam" id="PF13242">
    <property type="entry name" value="Hydrolase_like"/>
    <property type="match status" value="1"/>
</dbReference>
<dbReference type="GO" id="GO:0016791">
    <property type="term" value="F:phosphatase activity"/>
    <property type="evidence" value="ECO:0007669"/>
    <property type="project" value="TreeGrafter"/>
</dbReference>
<dbReference type="PANTHER" id="PTHR19288:SF90">
    <property type="entry name" value="OS08G0542600 PROTEIN"/>
    <property type="match status" value="1"/>
</dbReference>
<reference evidence="1" key="1">
    <citation type="submission" date="2022-06" db="EMBL/GenBank/DDBJ databases">
        <title>Physiological and biochemical characterization and genomic elucidation of a strain of the genus Ensifer adhaerens M8 that combines arsenic oxidation and chromium reduction.</title>
        <authorList>
            <person name="Li X."/>
            <person name="Yu c."/>
        </authorList>
    </citation>
    <scope>NUCLEOTIDE SEQUENCE</scope>
    <source>
        <strain evidence="1">M8</strain>
    </source>
</reference>
<dbReference type="Proteomes" id="UP001055460">
    <property type="component" value="Chromosome"/>
</dbReference>
<dbReference type="EMBL" id="CP098807">
    <property type="protein sequence ID" value="USJ21951.1"/>
    <property type="molecule type" value="Genomic_DNA"/>
</dbReference>
<sequence>MTFAQTTAIAGLGEIADRYDAFLIDQFGVLRDGRGPYPGAAETLVKLRDAGKRIIILSNSGKRSAENDRRLVDLGFVAGSWDWFLTSGEVAWQILRREGEGATGGRRKCLLISRDGDLSPLTGLDLERTANGADADFVLLAASEGDVHPLSHYEALLAPAARRGVPCLCTNPDKVMLTKEGTAFGAGRIAELYEELGGGVRWIGKPFADIYAAALEFLGHPDPTRVCAIGDSIEHDIAGAASAGLHSILVTTGILERASDAERRKLFAEHGANPDFILPKFLW</sequence>
<dbReference type="Pfam" id="PF13344">
    <property type="entry name" value="Hydrolase_6"/>
    <property type="match status" value="1"/>
</dbReference>
<dbReference type="NCBIfam" id="TIGR01459">
    <property type="entry name" value="HAD-SF-IIA-hyp4"/>
    <property type="match status" value="1"/>
</dbReference>
<evidence type="ECO:0000313" key="1">
    <source>
        <dbReference type="EMBL" id="USJ21951.1"/>
    </source>
</evidence>
<protein>
    <submittedName>
        <fullName evidence="1">TIGR01459 family HAD-type hydrolase</fullName>
    </submittedName>
</protein>
<dbReference type="InterPro" id="IPR006357">
    <property type="entry name" value="HAD-SF_hydro_IIA"/>
</dbReference>
<organism evidence="1 2">
    <name type="scientific">Ensifer adhaerens</name>
    <name type="common">Sinorhizobium morelense</name>
    <dbReference type="NCBI Taxonomy" id="106592"/>
    <lineage>
        <taxon>Bacteria</taxon>
        <taxon>Pseudomonadati</taxon>
        <taxon>Pseudomonadota</taxon>
        <taxon>Alphaproteobacteria</taxon>
        <taxon>Hyphomicrobiales</taxon>
        <taxon>Rhizobiaceae</taxon>
        <taxon>Sinorhizobium/Ensifer group</taxon>
        <taxon>Ensifer</taxon>
    </lineage>
</organism>
<dbReference type="Gene3D" id="3.40.50.1000">
    <property type="entry name" value="HAD superfamily/HAD-like"/>
    <property type="match status" value="2"/>
</dbReference>
<dbReference type="AlphaFoldDB" id="A0A9Q8Y575"/>
<dbReference type="SUPFAM" id="SSF56784">
    <property type="entry name" value="HAD-like"/>
    <property type="match status" value="1"/>
</dbReference>
<keyword evidence="1" id="KW-0378">Hydrolase</keyword>
<dbReference type="GO" id="GO:0005737">
    <property type="term" value="C:cytoplasm"/>
    <property type="evidence" value="ECO:0007669"/>
    <property type="project" value="TreeGrafter"/>
</dbReference>
<evidence type="ECO:0000313" key="2">
    <source>
        <dbReference type="Proteomes" id="UP001055460"/>
    </source>
</evidence>
<dbReference type="InterPro" id="IPR036412">
    <property type="entry name" value="HAD-like_sf"/>
</dbReference>
<dbReference type="CDD" id="cd07525">
    <property type="entry name" value="HAD_like"/>
    <property type="match status" value="1"/>
</dbReference>
<gene>
    <name evidence="1" type="ORF">NE863_11555</name>
</gene>
<dbReference type="RefSeq" id="WP_210336539.1">
    <property type="nucleotide sequence ID" value="NZ_CAXURO020000001.1"/>
</dbReference>
<name>A0A9Q8Y575_ENSAD</name>
<proteinExistence type="predicted"/>
<dbReference type="InterPro" id="IPR006356">
    <property type="entry name" value="HAD-SF_hydro_IIA_hyp3"/>
</dbReference>
<dbReference type="PANTHER" id="PTHR19288">
    <property type="entry name" value="4-NITROPHENYLPHOSPHATASE-RELATED"/>
    <property type="match status" value="1"/>
</dbReference>